<name>A0ABU6MJ69_9BACI</name>
<dbReference type="Pfam" id="PF00550">
    <property type="entry name" value="PP-binding"/>
    <property type="match status" value="1"/>
</dbReference>
<dbReference type="RefSeq" id="WP_066268367.1">
    <property type="nucleotide sequence ID" value="NZ_JARMAB010000025.1"/>
</dbReference>
<feature type="domain" description="Carrier" evidence="1">
    <location>
        <begin position="1"/>
        <end position="72"/>
    </location>
</feature>
<evidence type="ECO:0000313" key="2">
    <source>
        <dbReference type="EMBL" id="MED1204713.1"/>
    </source>
</evidence>
<evidence type="ECO:0000313" key="3">
    <source>
        <dbReference type="Proteomes" id="UP001341444"/>
    </source>
</evidence>
<dbReference type="Proteomes" id="UP001341444">
    <property type="component" value="Unassembled WGS sequence"/>
</dbReference>
<evidence type="ECO:0000259" key="1">
    <source>
        <dbReference type="PROSITE" id="PS50075"/>
    </source>
</evidence>
<dbReference type="SUPFAM" id="SSF47336">
    <property type="entry name" value="ACP-like"/>
    <property type="match status" value="1"/>
</dbReference>
<organism evidence="2 3">
    <name type="scientific">Heyndrickxia acidicola</name>
    <dbReference type="NCBI Taxonomy" id="209389"/>
    <lineage>
        <taxon>Bacteria</taxon>
        <taxon>Bacillati</taxon>
        <taxon>Bacillota</taxon>
        <taxon>Bacilli</taxon>
        <taxon>Bacillales</taxon>
        <taxon>Bacillaceae</taxon>
        <taxon>Heyndrickxia</taxon>
    </lineage>
</organism>
<dbReference type="PROSITE" id="PS50075">
    <property type="entry name" value="CARRIER"/>
    <property type="match status" value="1"/>
</dbReference>
<reference evidence="2 3" key="1">
    <citation type="submission" date="2023-03" db="EMBL/GenBank/DDBJ databases">
        <title>Bacillus Genome Sequencing.</title>
        <authorList>
            <person name="Dunlap C."/>
        </authorList>
    </citation>
    <scope>NUCLEOTIDE SEQUENCE [LARGE SCALE GENOMIC DNA]</scope>
    <source>
        <strain evidence="2 3">B-23453</strain>
    </source>
</reference>
<comment type="caution">
    <text evidence="2">The sequence shown here is derived from an EMBL/GenBank/DDBJ whole genome shotgun (WGS) entry which is preliminary data.</text>
</comment>
<protein>
    <submittedName>
        <fullName evidence="2">Acyl carrier protein</fullName>
    </submittedName>
</protein>
<gene>
    <name evidence="2" type="ORF">P4T90_16835</name>
</gene>
<dbReference type="InterPro" id="IPR009081">
    <property type="entry name" value="PP-bd_ACP"/>
</dbReference>
<accession>A0ABU6MJ69</accession>
<dbReference type="EMBL" id="JARMAB010000025">
    <property type="protein sequence ID" value="MED1204713.1"/>
    <property type="molecule type" value="Genomic_DNA"/>
</dbReference>
<dbReference type="InterPro" id="IPR036736">
    <property type="entry name" value="ACP-like_sf"/>
</dbReference>
<sequence length="72" mass="8291">MEQKLLEICAETFNLDISELSLETTNEDTAEWDSLAQISLVSEIEETFECEIPFDSISEIKKIGDFLEFIQK</sequence>
<dbReference type="Gene3D" id="1.10.1200.10">
    <property type="entry name" value="ACP-like"/>
    <property type="match status" value="1"/>
</dbReference>
<keyword evidence="3" id="KW-1185">Reference proteome</keyword>
<proteinExistence type="predicted"/>